<dbReference type="AlphaFoldDB" id="A0A1X7CH39"/>
<evidence type="ECO:0000313" key="2">
    <source>
        <dbReference type="Proteomes" id="UP000192911"/>
    </source>
</evidence>
<gene>
    <name evidence="1" type="ORF">SAMN06295900_101373</name>
</gene>
<evidence type="ECO:0000313" key="1">
    <source>
        <dbReference type="EMBL" id="SME96434.1"/>
    </source>
</evidence>
<dbReference type="OrthoDB" id="9110348at2"/>
<dbReference type="RefSeq" id="WP_085223706.1">
    <property type="nucleotide sequence ID" value="NZ_BSQD01000001.1"/>
</dbReference>
<reference evidence="2" key="1">
    <citation type="submission" date="2017-04" db="EMBL/GenBank/DDBJ databases">
        <authorList>
            <person name="Varghese N."/>
            <person name="Submissions S."/>
        </authorList>
    </citation>
    <scope>NUCLEOTIDE SEQUENCE [LARGE SCALE GENOMIC DNA]</scope>
    <source>
        <strain evidence="2">Ballard 720</strain>
    </source>
</reference>
<dbReference type="EMBL" id="FXAH01000001">
    <property type="protein sequence ID" value="SME96434.1"/>
    <property type="molecule type" value="Genomic_DNA"/>
</dbReference>
<accession>A0A1X7CH39</accession>
<dbReference type="Proteomes" id="UP000192911">
    <property type="component" value="Unassembled WGS sequence"/>
</dbReference>
<keyword evidence="2" id="KW-1185">Reference proteome</keyword>
<sequence>MGRLRSIVEKWLVPLPDPSIGSLRVQRLGRAASRDGRCVRIEVCGMQGTACLHFFRHGDGCWHVFPPPRPRPAMGTDGVSLAAANARLE</sequence>
<organism evidence="1 2">
    <name type="scientific">Trinickia caryophylli</name>
    <name type="common">Paraburkholderia caryophylli</name>
    <dbReference type="NCBI Taxonomy" id="28094"/>
    <lineage>
        <taxon>Bacteria</taxon>
        <taxon>Pseudomonadati</taxon>
        <taxon>Pseudomonadota</taxon>
        <taxon>Betaproteobacteria</taxon>
        <taxon>Burkholderiales</taxon>
        <taxon>Burkholderiaceae</taxon>
        <taxon>Trinickia</taxon>
    </lineage>
</organism>
<name>A0A1X7CH39_TRICW</name>
<proteinExistence type="predicted"/>
<dbReference type="GeneID" id="95549150"/>
<protein>
    <submittedName>
        <fullName evidence="1">Uncharacterized protein</fullName>
    </submittedName>
</protein>